<dbReference type="Pfam" id="PF00107">
    <property type="entry name" value="ADH_zinc_N"/>
    <property type="match status" value="1"/>
</dbReference>
<dbReference type="GO" id="GO:0005739">
    <property type="term" value="C:mitochondrion"/>
    <property type="evidence" value="ECO:0007669"/>
    <property type="project" value="UniProtKB-SubCell"/>
</dbReference>
<comment type="catalytic activity">
    <reaction evidence="14">
        <text>a 2,3-saturated acyl-[ACP] + NADP(+) = a (2E)-enoyl-[ACP] + NADPH + H(+)</text>
        <dbReference type="Rhea" id="RHEA:22564"/>
        <dbReference type="Rhea" id="RHEA-COMP:9925"/>
        <dbReference type="Rhea" id="RHEA-COMP:9926"/>
        <dbReference type="ChEBI" id="CHEBI:15378"/>
        <dbReference type="ChEBI" id="CHEBI:57783"/>
        <dbReference type="ChEBI" id="CHEBI:58349"/>
        <dbReference type="ChEBI" id="CHEBI:78784"/>
        <dbReference type="ChEBI" id="CHEBI:78785"/>
        <dbReference type="EC" id="1.3.1.104"/>
    </reaction>
</comment>
<dbReference type="Gene3D" id="3.40.50.720">
    <property type="entry name" value="NAD(P)-binding Rossmann-like Domain"/>
    <property type="match status" value="2"/>
</dbReference>
<sequence>MPFLRLSRKIICGVKTINVTKSSSFLNISRNLMSKSLYYCEFGDPIQVVKFREVEVPPLKSQEVLVRMLAAPVNPADINTIQGKYPVKINLPIIPGNEGVGVVENIGNEISDICPGDRVIITKPTKGTWRNIGVFQKDVLRVIPKELGIVEAATLTVNPCTAYRMLSDFKPVRDGLVVIQNGANSACGQNIIQICKAWGVKNINIVRNRPEINELKKYLESLGATYVLTEEELRNTNIFKENKVNRPALALNCVGGKSALELTRHLDKSGIMVTYGAMSREPFSIPNAALIFKNISFHGFWMTAWNEKASADQKEIMMKDIISLMCEKKLKGPIYKMVKFEEYKEALANALTTQGFAGCRNQCLPHLPCVPGDEGVGEVVEIGNKVCTVDPGERVVLTSRGLGTWQYYGIYHERDIHVISPNIPLPEASMLTIAPCMAYRMLKDFKKIKPGQTVIQNAANSACGQSVIQLCKAWDINTFNIVANHCNYQSVKEHLLSIGATAVHTLEEAEELTTFNTSLSRPVLALNCLGGRFEDVMLRLLENSGTIIYYGSAFAIPIAKHIVRSDVFFNRFHLSEWDAYAGVIEKDVMMNNIIKLIVIGKFKAPSYQPLELKNYVHAFKNTVNCEAFSTNSYVFDFTLT</sequence>
<evidence type="ECO:0000313" key="17">
    <source>
        <dbReference type="RefSeq" id="XP_026495653.2"/>
    </source>
</evidence>
<evidence type="ECO:0000313" key="16">
    <source>
        <dbReference type="Proteomes" id="UP001652626"/>
    </source>
</evidence>
<dbReference type="OMA" id="HGFWMTA"/>
<keyword evidence="9" id="KW-0496">Mitochondrion</keyword>
<accession>A0A8B8IF15</accession>
<evidence type="ECO:0000256" key="13">
    <source>
        <dbReference type="ARBA" id="ARBA00042123"/>
    </source>
</evidence>
<comment type="subcellular location">
    <subcellularLocation>
        <location evidence="1">Mitochondrion</location>
    </subcellularLocation>
</comment>
<proteinExistence type="inferred from homology"/>
<keyword evidence="8" id="KW-0443">Lipid metabolism</keyword>
<reference evidence="17" key="1">
    <citation type="submission" date="2025-08" db="UniProtKB">
        <authorList>
            <consortium name="RefSeq"/>
        </authorList>
    </citation>
    <scope>IDENTIFICATION</scope>
    <source>
        <tissue evidence="17">Whole body</tissue>
    </source>
</reference>
<dbReference type="OrthoDB" id="7482721at2759"/>
<evidence type="ECO:0000256" key="9">
    <source>
        <dbReference type="ARBA" id="ARBA00023128"/>
    </source>
</evidence>
<evidence type="ECO:0000256" key="11">
    <source>
        <dbReference type="ARBA" id="ARBA00038963"/>
    </source>
</evidence>
<dbReference type="InterPro" id="IPR051034">
    <property type="entry name" value="Mito_Enoyl-ACP_Reductase"/>
</dbReference>
<dbReference type="SMART" id="SM00829">
    <property type="entry name" value="PKS_ER"/>
    <property type="match status" value="1"/>
</dbReference>
<dbReference type="RefSeq" id="XP_026495653.2">
    <property type="nucleotide sequence ID" value="XM_026639868.2"/>
</dbReference>
<dbReference type="Pfam" id="PF08240">
    <property type="entry name" value="ADH_N"/>
    <property type="match status" value="2"/>
</dbReference>
<evidence type="ECO:0000256" key="7">
    <source>
        <dbReference type="ARBA" id="ARBA00023002"/>
    </source>
</evidence>
<evidence type="ECO:0000256" key="12">
    <source>
        <dbReference type="ARBA" id="ARBA00041058"/>
    </source>
</evidence>
<organism evidence="16 17">
    <name type="scientific">Vanessa tameamea</name>
    <name type="common">Kamehameha butterfly</name>
    <dbReference type="NCBI Taxonomy" id="334116"/>
    <lineage>
        <taxon>Eukaryota</taxon>
        <taxon>Metazoa</taxon>
        <taxon>Ecdysozoa</taxon>
        <taxon>Arthropoda</taxon>
        <taxon>Hexapoda</taxon>
        <taxon>Insecta</taxon>
        <taxon>Pterygota</taxon>
        <taxon>Neoptera</taxon>
        <taxon>Endopterygota</taxon>
        <taxon>Lepidoptera</taxon>
        <taxon>Glossata</taxon>
        <taxon>Ditrysia</taxon>
        <taxon>Papilionoidea</taxon>
        <taxon>Nymphalidae</taxon>
        <taxon>Nymphalinae</taxon>
        <taxon>Vanessa</taxon>
    </lineage>
</organism>
<dbReference type="GO" id="GO:0006633">
    <property type="term" value="P:fatty acid biosynthetic process"/>
    <property type="evidence" value="ECO:0007669"/>
    <property type="project" value="UniProtKB-KW"/>
</dbReference>
<dbReference type="InterPro" id="IPR013154">
    <property type="entry name" value="ADH-like_N"/>
</dbReference>
<evidence type="ECO:0000256" key="8">
    <source>
        <dbReference type="ARBA" id="ARBA00023098"/>
    </source>
</evidence>
<keyword evidence="4" id="KW-0276">Fatty acid metabolism</keyword>
<dbReference type="SUPFAM" id="SSF50129">
    <property type="entry name" value="GroES-like"/>
    <property type="match status" value="2"/>
</dbReference>
<evidence type="ECO:0000256" key="2">
    <source>
        <dbReference type="ARBA" id="ARBA00010371"/>
    </source>
</evidence>
<protein>
    <recommendedName>
        <fullName evidence="12">Enoyl-[acyl-carrier-protein] reductase, mitochondrial</fullName>
        <ecNumber evidence="11">1.3.1.104</ecNumber>
    </recommendedName>
    <alternativeName>
        <fullName evidence="13">2-enoyl thioester reductase</fullName>
    </alternativeName>
</protein>
<evidence type="ECO:0000256" key="5">
    <source>
        <dbReference type="ARBA" id="ARBA00022857"/>
    </source>
</evidence>
<dbReference type="AlphaFoldDB" id="A0A8B8IF15"/>
<dbReference type="CDD" id="cd08290">
    <property type="entry name" value="ETR"/>
    <property type="match status" value="2"/>
</dbReference>
<evidence type="ECO:0000256" key="6">
    <source>
        <dbReference type="ARBA" id="ARBA00022946"/>
    </source>
</evidence>
<keyword evidence="7" id="KW-0560">Oxidoreductase</keyword>
<evidence type="ECO:0000256" key="14">
    <source>
        <dbReference type="ARBA" id="ARBA00048843"/>
    </source>
</evidence>
<name>A0A8B8IF15_VANTA</name>
<dbReference type="Gene3D" id="3.90.180.10">
    <property type="entry name" value="Medium-chain alcohol dehydrogenases, catalytic domain"/>
    <property type="match status" value="2"/>
</dbReference>
<dbReference type="PANTHER" id="PTHR43981">
    <property type="entry name" value="ENOYL-[ACYL-CARRIER-PROTEIN] REDUCTASE, MITOCHONDRIAL"/>
    <property type="match status" value="1"/>
</dbReference>
<dbReference type="PANTHER" id="PTHR43981:SF2">
    <property type="entry name" value="ENOYL-[ACYL-CARRIER-PROTEIN] REDUCTASE, MITOCHONDRIAL"/>
    <property type="match status" value="1"/>
</dbReference>
<dbReference type="InterPro" id="IPR011032">
    <property type="entry name" value="GroES-like_sf"/>
</dbReference>
<comment type="similarity">
    <text evidence="2">Belongs to the zinc-containing alcohol dehydrogenase family. Quinone oxidoreductase subfamily.</text>
</comment>
<keyword evidence="10" id="KW-0275">Fatty acid biosynthesis</keyword>
<feature type="domain" description="Enoyl reductase (ER)" evidence="15">
    <location>
        <begin position="44"/>
        <end position="351"/>
    </location>
</feature>
<evidence type="ECO:0000259" key="15">
    <source>
        <dbReference type="SMART" id="SM00829"/>
    </source>
</evidence>
<keyword evidence="16" id="KW-1185">Reference proteome</keyword>
<dbReference type="EC" id="1.3.1.104" evidence="11"/>
<dbReference type="GeneID" id="113400336"/>
<keyword evidence="6" id="KW-0809">Transit peptide</keyword>
<keyword evidence="5" id="KW-0521">NADP</keyword>
<evidence type="ECO:0000256" key="10">
    <source>
        <dbReference type="ARBA" id="ARBA00023160"/>
    </source>
</evidence>
<gene>
    <name evidence="17" type="primary">LOC113400336</name>
</gene>
<keyword evidence="3" id="KW-0444">Lipid biosynthesis</keyword>
<evidence type="ECO:0000256" key="4">
    <source>
        <dbReference type="ARBA" id="ARBA00022832"/>
    </source>
</evidence>
<dbReference type="SUPFAM" id="SSF51735">
    <property type="entry name" value="NAD(P)-binding Rossmann-fold domains"/>
    <property type="match status" value="2"/>
</dbReference>
<evidence type="ECO:0000256" key="1">
    <source>
        <dbReference type="ARBA" id="ARBA00004173"/>
    </source>
</evidence>
<dbReference type="GO" id="GO:0141148">
    <property type="term" value="F:enoyl-[acyl-carrier-protein] reductase (NADPH) activity"/>
    <property type="evidence" value="ECO:0007669"/>
    <property type="project" value="UniProtKB-EC"/>
</dbReference>
<dbReference type="Proteomes" id="UP001652626">
    <property type="component" value="Chromosome 17"/>
</dbReference>
<dbReference type="InterPro" id="IPR020843">
    <property type="entry name" value="ER"/>
</dbReference>
<dbReference type="InterPro" id="IPR013149">
    <property type="entry name" value="ADH-like_C"/>
</dbReference>
<dbReference type="InterPro" id="IPR036291">
    <property type="entry name" value="NAD(P)-bd_dom_sf"/>
</dbReference>
<evidence type="ECO:0000256" key="3">
    <source>
        <dbReference type="ARBA" id="ARBA00022516"/>
    </source>
</evidence>